<gene>
    <name evidence="2" type="ORF">ACELLULO517_17050</name>
</gene>
<accession>A0A964E4S5</accession>
<evidence type="ECO:0000313" key="2">
    <source>
        <dbReference type="EMBL" id="MCB8881955.1"/>
    </source>
</evidence>
<comment type="caution">
    <text evidence="2">The sequence shown here is derived from an EMBL/GenBank/DDBJ whole genome shotgun (WGS) entry which is preliminary data.</text>
</comment>
<feature type="transmembrane region" description="Helical" evidence="1">
    <location>
        <begin position="61"/>
        <end position="86"/>
    </location>
</feature>
<feature type="transmembrane region" description="Helical" evidence="1">
    <location>
        <begin position="146"/>
        <end position="171"/>
    </location>
</feature>
<dbReference type="PANTHER" id="PTHR41983">
    <property type="entry name" value="SHORT-CHAIN FATTY ACID TRANSPORTER-RELATED"/>
    <property type="match status" value="1"/>
</dbReference>
<dbReference type="Pfam" id="PF02667">
    <property type="entry name" value="SCFA_trans"/>
    <property type="match status" value="1"/>
</dbReference>
<dbReference type="GO" id="GO:0005886">
    <property type="term" value="C:plasma membrane"/>
    <property type="evidence" value="ECO:0007669"/>
    <property type="project" value="TreeGrafter"/>
</dbReference>
<keyword evidence="1" id="KW-0812">Transmembrane</keyword>
<proteinExistence type="predicted"/>
<name>A0A964E4S5_9PROT</name>
<evidence type="ECO:0000256" key="1">
    <source>
        <dbReference type="SAM" id="Phobius"/>
    </source>
</evidence>
<reference evidence="2 3" key="1">
    <citation type="journal article" date="2021" name="Microorganisms">
        <title>Acidisoma silvae sp. nov. and Acidisomacellulosilytica sp. nov., Two Acidophilic Bacteria Isolated from Decaying Wood, Hydrolyzing Cellulose and Producing Poly-3-hydroxybutyrate.</title>
        <authorList>
            <person name="Mieszkin S."/>
            <person name="Pouder E."/>
            <person name="Uroz S."/>
            <person name="Simon-Colin C."/>
            <person name="Alain K."/>
        </authorList>
    </citation>
    <scope>NUCLEOTIDE SEQUENCE [LARGE SCALE GENOMIC DNA]</scope>
    <source>
        <strain evidence="2 3">HW T5.17</strain>
    </source>
</reference>
<keyword evidence="1" id="KW-0472">Membrane</keyword>
<dbReference type="EMBL" id="JAESVA010000005">
    <property type="protein sequence ID" value="MCB8881955.1"/>
    <property type="molecule type" value="Genomic_DNA"/>
</dbReference>
<feature type="transmembrane region" description="Helical" evidence="1">
    <location>
        <begin position="284"/>
        <end position="303"/>
    </location>
</feature>
<dbReference type="InterPro" id="IPR006160">
    <property type="entry name" value="SCFA_transpt_AtoE"/>
</dbReference>
<dbReference type="AlphaFoldDB" id="A0A964E4S5"/>
<feature type="transmembrane region" description="Helical" evidence="1">
    <location>
        <begin position="107"/>
        <end position="134"/>
    </location>
</feature>
<feature type="transmembrane region" description="Helical" evidence="1">
    <location>
        <begin position="256"/>
        <end position="272"/>
    </location>
</feature>
<organism evidence="2 3">
    <name type="scientific">Acidisoma cellulosilyticum</name>
    <dbReference type="NCBI Taxonomy" id="2802395"/>
    <lineage>
        <taxon>Bacteria</taxon>
        <taxon>Pseudomonadati</taxon>
        <taxon>Pseudomonadota</taxon>
        <taxon>Alphaproteobacteria</taxon>
        <taxon>Acetobacterales</taxon>
        <taxon>Acidocellaceae</taxon>
        <taxon>Acidisoma</taxon>
    </lineage>
</organism>
<feature type="transmembrane region" description="Helical" evidence="1">
    <location>
        <begin position="31"/>
        <end position="49"/>
    </location>
</feature>
<feature type="transmembrane region" description="Helical" evidence="1">
    <location>
        <begin position="355"/>
        <end position="377"/>
    </location>
</feature>
<evidence type="ECO:0000313" key="3">
    <source>
        <dbReference type="Proteomes" id="UP000721844"/>
    </source>
</evidence>
<dbReference type="PANTHER" id="PTHR41983:SF2">
    <property type="entry name" value="SHORT-CHAIN FATTY ACID TRANSPORTER-RELATED"/>
    <property type="match status" value="1"/>
</dbReference>
<sequence>MSQNAARPASPLARITGVFVYLFERLLPEPFVFAILLTLLTALLAFIFAPKNTVTEVLTGWYGGIFQIFPFAFQMVLILVTGYALTSAPPVSALLRRIAAIPRTPRGAVALTVFVGLTTVTLNWGFGLVASAVFAREIAKRHRLDFAWLLAGAYSGFLMFPPGLSSSIALAEATPGSPLNITQKLTGEIVPLSHSLLAPFNLVPSILLFIILPWLFSRMEPPEAEMQPADQARLAKEDEPKPRVEASGLAGVLDRAWILNLALVVAAFGYIGMQLAHGTFHLDINTLILIFLALGLLLHWRPIAYVDAVNGAARVTGSLLLQYPIYGGIMGMMTATGLAGVIAKWFIVISTPMTLPFWAFISSIIISLFVPSGGGHWAVQGPFIVPAAVALHVNQAAAAQAVGYGEAVANMIQPFWALPLLAIAGIGMRRVLGFTVMSFFVSFIVFGASVLFLVR</sequence>
<feature type="transmembrane region" description="Helical" evidence="1">
    <location>
        <begin position="323"/>
        <end position="343"/>
    </location>
</feature>
<keyword evidence="3" id="KW-1185">Reference proteome</keyword>
<dbReference type="Proteomes" id="UP000721844">
    <property type="component" value="Unassembled WGS sequence"/>
</dbReference>
<feature type="transmembrane region" description="Helical" evidence="1">
    <location>
        <begin position="192"/>
        <end position="216"/>
    </location>
</feature>
<keyword evidence="1" id="KW-1133">Transmembrane helix</keyword>
<feature type="transmembrane region" description="Helical" evidence="1">
    <location>
        <begin position="434"/>
        <end position="454"/>
    </location>
</feature>
<protein>
    <submittedName>
        <fullName evidence="2">Short-chain fatty acid transporter</fullName>
    </submittedName>
</protein>
<dbReference type="RefSeq" id="WP_227308607.1">
    <property type="nucleotide sequence ID" value="NZ_JAESVA010000005.1"/>
</dbReference>